<proteinExistence type="predicted"/>
<name>A0A0E9WI90_ANGAN</name>
<dbReference type="EMBL" id="GBXM01019369">
    <property type="protein sequence ID" value="JAH89208.1"/>
    <property type="molecule type" value="Transcribed_RNA"/>
</dbReference>
<evidence type="ECO:0000313" key="2">
    <source>
        <dbReference type="EMBL" id="JAH89208.1"/>
    </source>
</evidence>
<protein>
    <submittedName>
        <fullName evidence="2">Uncharacterized protein</fullName>
    </submittedName>
</protein>
<reference evidence="2" key="2">
    <citation type="journal article" date="2015" name="Fish Shellfish Immunol.">
        <title>Early steps in the European eel (Anguilla anguilla)-Vibrio vulnificus interaction in the gills: Role of the RtxA13 toxin.</title>
        <authorList>
            <person name="Callol A."/>
            <person name="Pajuelo D."/>
            <person name="Ebbesson L."/>
            <person name="Teles M."/>
            <person name="MacKenzie S."/>
            <person name="Amaro C."/>
        </authorList>
    </citation>
    <scope>NUCLEOTIDE SEQUENCE</scope>
</reference>
<accession>A0A0E9WI90</accession>
<dbReference type="AlphaFoldDB" id="A0A0E9WI90"/>
<organism evidence="2">
    <name type="scientific">Anguilla anguilla</name>
    <name type="common">European freshwater eel</name>
    <name type="synonym">Muraena anguilla</name>
    <dbReference type="NCBI Taxonomy" id="7936"/>
    <lineage>
        <taxon>Eukaryota</taxon>
        <taxon>Metazoa</taxon>
        <taxon>Chordata</taxon>
        <taxon>Craniata</taxon>
        <taxon>Vertebrata</taxon>
        <taxon>Euteleostomi</taxon>
        <taxon>Actinopterygii</taxon>
        <taxon>Neopterygii</taxon>
        <taxon>Teleostei</taxon>
        <taxon>Anguilliformes</taxon>
        <taxon>Anguillidae</taxon>
        <taxon>Anguilla</taxon>
    </lineage>
</organism>
<feature type="compositionally biased region" description="Polar residues" evidence="1">
    <location>
        <begin position="33"/>
        <end position="42"/>
    </location>
</feature>
<evidence type="ECO:0000256" key="1">
    <source>
        <dbReference type="SAM" id="MobiDB-lite"/>
    </source>
</evidence>
<sequence>MDAHRGKKQNKIKASHASRPVTYIPTTRRKGFFTSQNPAPQH</sequence>
<feature type="region of interest" description="Disordered" evidence="1">
    <location>
        <begin position="1"/>
        <end position="42"/>
    </location>
</feature>
<reference evidence="2" key="1">
    <citation type="submission" date="2014-11" db="EMBL/GenBank/DDBJ databases">
        <authorList>
            <person name="Amaro Gonzalez C."/>
        </authorList>
    </citation>
    <scope>NUCLEOTIDE SEQUENCE</scope>
</reference>
<feature type="compositionally biased region" description="Basic residues" evidence="1">
    <location>
        <begin position="1"/>
        <end position="16"/>
    </location>
</feature>